<protein>
    <recommendedName>
        <fullName evidence="1">Transposase IS200-like domain-containing protein</fullName>
    </recommendedName>
</protein>
<dbReference type="GO" id="GO:0004803">
    <property type="term" value="F:transposase activity"/>
    <property type="evidence" value="ECO:0007669"/>
    <property type="project" value="InterPro"/>
</dbReference>
<dbReference type="InterPro" id="IPR036515">
    <property type="entry name" value="Transposase_17_sf"/>
</dbReference>
<dbReference type="AlphaFoldDB" id="A0A2G9Y6M3"/>
<dbReference type="Proteomes" id="UP000231025">
    <property type="component" value="Unassembled WGS sequence"/>
</dbReference>
<name>A0A2G9Y6M3_9BACT</name>
<dbReference type="Pfam" id="PF01797">
    <property type="entry name" value="Y1_Tnp"/>
    <property type="match status" value="1"/>
</dbReference>
<feature type="domain" description="Transposase IS200-like" evidence="1">
    <location>
        <begin position="9"/>
        <end position="151"/>
    </location>
</feature>
<dbReference type="SUPFAM" id="SSF143422">
    <property type="entry name" value="Transposase IS200-like"/>
    <property type="match status" value="1"/>
</dbReference>
<dbReference type="Gene3D" id="3.30.70.1290">
    <property type="entry name" value="Transposase IS200-like"/>
    <property type="match status" value="1"/>
</dbReference>
<evidence type="ECO:0000313" key="3">
    <source>
        <dbReference type="Proteomes" id="UP000231025"/>
    </source>
</evidence>
<comment type="caution">
    <text evidence="2">The sequence shown here is derived from an EMBL/GenBank/DDBJ whole genome shotgun (WGS) entry which is preliminary data.</text>
</comment>
<sequence length="221" mass="26761">MTTQRPILSVGEIYHIFNKSIANQSIFNSLENLKRILILVDYYRFNQRIKLSKFYTLPSLIQQSYLKEIRKTKLLIDIYAFSFMPNHYHFLLKQLEKNAVRQFISNIQNSYSKSFNLINEREGSLFLHSFKSKIIYNEEAFIHVCRYIHLNPVMSHSSEFEQLKTYPFTSYSWYLNNNLNRFVNTDLIMNRFKTKNNIIKFHKNQVDYQRRLKEIKDLLME</sequence>
<accession>A0A2G9Y6M3</accession>
<dbReference type="SMART" id="SM01321">
    <property type="entry name" value="Y1_Tnp"/>
    <property type="match status" value="1"/>
</dbReference>
<dbReference type="GO" id="GO:0003677">
    <property type="term" value="F:DNA binding"/>
    <property type="evidence" value="ECO:0007669"/>
    <property type="project" value="InterPro"/>
</dbReference>
<dbReference type="PANTHER" id="PTHR34322">
    <property type="entry name" value="TRANSPOSASE, Y1_TNP DOMAIN-CONTAINING"/>
    <property type="match status" value="1"/>
</dbReference>
<dbReference type="GO" id="GO:0006313">
    <property type="term" value="P:DNA transposition"/>
    <property type="evidence" value="ECO:0007669"/>
    <property type="project" value="InterPro"/>
</dbReference>
<evidence type="ECO:0000313" key="2">
    <source>
        <dbReference type="EMBL" id="PIP14870.1"/>
    </source>
</evidence>
<dbReference type="InterPro" id="IPR002686">
    <property type="entry name" value="Transposase_17"/>
</dbReference>
<gene>
    <name evidence="2" type="ORF">COX47_02795</name>
</gene>
<dbReference type="PANTHER" id="PTHR34322:SF2">
    <property type="entry name" value="TRANSPOSASE IS200-LIKE DOMAIN-CONTAINING PROTEIN"/>
    <property type="match status" value="1"/>
</dbReference>
<proteinExistence type="predicted"/>
<evidence type="ECO:0000259" key="1">
    <source>
        <dbReference type="SMART" id="SM01321"/>
    </source>
</evidence>
<reference evidence="2 3" key="1">
    <citation type="submission" date="2017-09" db="EMBL/GenBank/DDBJ databases">
        <title>Depth-based differentiation of microbial function through sediment-hosted aquifers and enrichment of novel symbionts in the deep terrestrial subsurface.</title>
        <authorList>
            <person name="Probst A.J."/>
            <person name="Ladd B."/>
            <person name="Jarett J.K."/>
            <person name="Geller-Mcgrath D.E."/>
            <person name="Sieber C.M."/>
            <person name="Emerson J.B."/>
            <person name="Anantharaman K."/>
            <person name="Thomas B.C."/>
            <person name="Malmstrom R."/>
            <person name="Stieglmeier M."/>
            <person name="Klingl A."/>
            <person name="Woyke T."/>
            <person name="Ryan C.M."/>
            <person name="Banfield J.F."/>
        </authorList>
    </citation>
    <scope>NUCLEOTIDE SEQUENCE [LARGE SCALE GENOMIC DNA]</scope>
    <source>
        <strain evidence="2">CG23_combo_of_CG06-09_8_20_14_all_35_49</strain>
    </source>
</reference>
<organism evidence="2 3">
    <name type="scientific">Candidatus Roizmanbacteria bacterium CG23_combo_of_CG06-09_8_20_14_all_35_49</name>
    <dbReference type="NCBI Taxonomy" id="1974863"/>
    <lineage>
        <taxon>Bacteria</taxon>
        <taxon>Candidatus Roizmaniibacteriota</taxon>
    </lineage>
</organism>
<dbReference type="EMBL" id="PCRE01000041">
    <property type="protein sequence ID" value="PIP14870.1"/>
    <property type="molecule type" value="Genomic_DNA"/>
</dbReference>